<dbReference type="InterPro" id="IPR051506">
    <property type="entry name" value="ATOS_Transcription_Regulators"/>
</dbReference>
<sequence>MGLPQVSPNLTDEITTSLSTFVSIPPRFGGISSCDLDGLHEGSLNDRTASDFPCSISDFQRKTSLDSSKGMDGLVKCKSTTEVVNLEGMNLQSKEKMSSLNPKVRVVGFEFSQAGSSSNRVEKMGSDGTPSSGGHGTFDNVNDPNVVQVRKRLHSPLNGMLRKQFHGDLLDLSGCESRMDSFGPIMRHSLFAPQDHKKANIGSADCHEAPILPNFSCENGFTSGFLTDGPVLENKEALTYFLQTSSIGVQSNCDQTKARTYSGAVGSSPNKVHSPPLSLSPLGPKWADRMVNEGVYRDMSKEFESDFLVLRNFENSACGNATELPSTPKVGWRTVNSCENTDILHDESDLFTPLAPESPRPRCLNFVKNLSVIPVRRSLVGSFEESLISGRFSSGKVSKRIDGFLAVLNITGGSFSPPSQKLPFGVTSVDGESSLLYYASIDLAGSLSTNKGRGPKLKRSLSNDDSRAAKSRLRIPLKGRIQLVISNPELTPLHTFFCNYDLSDMPAGTKTFMRQRATLGYPSSGSNKLKGGIVARDLEHDPTAAPIPNGSKHIEDNDKCYENNVDQPSKSQSIKEKNLVFLSTEDSLRQLNGCECRNSDKDRCCQRNILHATSTKPSSRSSPRASSGALRYALHLRFLCPSSRKHSKSMQRCISDPFSVPNNNNLDSEVERRFYLYNDLRIVFPQRHSDSDEGKLQVEHHFPADPKYFEIGSS</sequence>
<dbReference type="InterPro" id="IPR025261">
    <property type="entry name" value="Atos-like_cons_dom"/>
</dbReference>
<evidence type="ECO:0000256" key="1">
    <source>
        <dbReference type="SAM" id="MobiDB-lite"/>
    </source>
</evidence>
<evidence type="ECO:0000313" key="4">
    <source>
        <dbReference type="Proteomes" id="UP001140949"/>
    </source>
</evidence>
<dbReference type="PANTHER" id="PTHR13199">
    <property type="entry name" value="GH03947P"/>
    <property type="match status" value="1"/>
</dbReference>
<dbReference type="PANTHER" id="PTHR13199:SF11">
    <property type="entry name" value="PROTEIN ATOSSA"/>
    <property type="match status" value="1"/>
</dbReference>
<comment type="caution">
    <text evidence="3">The sequence shown here is derived from an EMBL/GenBank/DDBJ whole genome shotgun (WGS) entry which is preliminary data.</text>
</comment>
<protein>
    <recommendedName>
        <fullName evidence="2">Atos-like conserved domain-containing protein</fullName>
    </recommendedName>
</protein>
<dbReference type="SMART" id="SM01177">
    <property type="entry name" value="DUF4210"/>
    <property type="match status" value="1"/>
</dbReference>
<gene>
    <name evidence="3" type="ORF">M6B38_258605</name>
</gene>
<dbReference type="EMBL" id="JANAVB010002200">
    <property type="protein sequence ID" value="KAJ6851361.1"/>
    <property type="molecule type" value="Genomic_DNA"/>
</dbReference>
<feature type="region of interest" description="Disordered" evidence="1">
    <location>
        <begin position="541"/>
        <end position="572"/>
    </location>
</feature>
<dbReference type="Pfam" id="PF13889">
    <property type="entry name" value="Chromosome_seg"/>
    <property type="match status" value="1"/>
</dbReference>
<reference evidence="3" key="2">
    <citation type="submission" date="2023-04" db="EMBL/GenBank/DDBJ databases">
        <authorList>
            <person name="Bruccoleri R.E."/>
            <person name="Oakeley E.J."/>
            <person name="Faust A.-M."/>
            <person name="Dessus-Babus S."/>
            <person name="Altorfer M."/>
            <person name="Burckhardt D."/>
            <person name="Oertli M."/>
            <person name="Naumann U."/>
            <person name="Petersen F."/>
            <person name="Wong J."/>
        </authorList>
    </citation>
    <scope>NUCLEOTIDE SEQUENCE</scope>
    <source>
        <strain evidence="3">GSM-AAB239-AS_SAM_17_03QT</strain>
        <tissue evidence="3">Leaf</tissue>
    </source>
</reference>
<feature type="compositionally biased region" description="Basic and acidic residues" evidence="1">
    <location>
        <begin position="552"/>
        <end position="561"/>
    </location>
</feature>
<keyword evidence="4" id="KW-1185">Reference proteome</keyword>
<evidence type="ECO:0000259" key="2">
    <source>
        <dbReference type="SMART" id="SM01177"/>
    </source>
</evidence>
<evidence type="ECO:0000313" key="3">
    <source>
        <dbReference type="EMBL" id="KAJ6851361.1"/>
    </source>
</evidence>
<proteinExistence type="predicted"/>
<dbReference type="InterPro" id="IPR033473">
    <property type="entry name" value="Atos-like_C"/>
</dbReference>
<accession>A0AAX6IEA5</accession>
<feature type="region of interest" description="Disordered" evidence="1">
    <location>
        <begin position="117"/>
        <end position="142"/>
    </location>
</feature>
<reference evidence="3" key="1">
    <citation type="journal article" date="2023" name="GigaByte">
        <title>Genome assembly of the bearded iris, Iris pallida Lam.</title>
        <authorList>
            <person name="Bruccoleri R.E."/>
            <person name="Oakeley E.J."/>
            <person name="Faust A.M.E."/>
            <person name="Altorfer M."/>
            <person name="Dessus-Babus S."/>
            <person name="Burckhardt D."/>
            <person name="Oertli M."/>
            <person name="Naumann U."/>
            <person name="Petersen F."/>
            <person name="Wong J."/>
        </authorList>
    </citation>
    <scope>NUCLEOTIDE SEQUENCE</scope>
    <source>
        <strain evidence="3">GSM-AAB239-AS_SAM_17_03QT</strain>
    </source>
</reference>
<organism evidence="3 4">
    <name type="scientific">Iris pallida</name>
    <name type="common">Sweet iris</name>
    <dbReference type="NCBI Taxonomy" id="29817"/>
    <lineage>
        <taxon>Eukaryota</taxon>
        <taxon>Viridiplantae</taxon>
        <taxon>Streptophyta</taxon>
        <taxon>Embryophyta</taxon>
        <taxon>Tracheophyta</taxon>
        <taxon>Spermatophyta</taxon>
        <taxon>Magnoliopsida</taxon>
        <taxon>Liliopsida</taxon>
        <taxon>Asparagales</taxon>
        <taxon>Iridaceae</taxon>
        <taxon>Iridoideae</taxon>
        <taxon>Irideae</taxon>
        <taxon>Iris</taxon>
    </lineage>
</organism>
<dbReference type="Proteomes" id="UP001140949">
    <property type="component" value="Unassembled WGS sequence"/>
</dbReference>
<dbReference type="AlphaFoldDB" id="A0AAX6IEA5"/>
<name>A0AAX6IEA5_IRIPA</name>
<feature type="domain" description="Atos-like conserved" evidence="2">
    <location>
        <begin position="379"/>
        <end position="438"/>
    </location>
</feature>